<dbReference type="HOGENOM" id="CLU_107144_0_1_4"/>
<evidence type="ECO:0000256" key="1">
    <source>
        <dbReference type="ARBA" id="ARBA00023125"/>
    </source>
</evidence>
<keyword evidence="1" id="KW-0238">DNA-binding</keyword>
<dbReference type="Gene3D" id="1.10.10.10">
    <property type="entry name" value="Winged helix-like DNA-binding domain superfamily/Winged helix DNA-binding domain"/>
    <property type="match status" value="1"/>
</dbReference>
<dbReference type="InterPro" id="IPR000944">
    <property type="entry name" value="Tscrpt_reg_Rrf2"/>
</dbReference>
<comment type="caution">
    <text evidence="2">The sequence shown here is derived from an EMBL/GenBank/DDBJ whole genome shotgun (WGS) entry which is preliminary data.</text>
</comment>
<protein>
    <submittedName>
        <fullName evidence="2">Rrf2 family protein</fullName>
    </submittedName>
</protein>
<dbReference type="RefSeq" id="WP_005876340.1">
    <property type="nucleotide sequence ID" value="NZ_CABMNL010000001.1"/>
</dbReference>
<dbReference type="PROSITE" id="PS51197">
    <property type="entry name" value="HTH_RRF2_2"/>
    <property type="match status" value="1"/>
</dbReference>
<dbReference type="Pfam" id="PF02082">
    <property type="entry name" value="Rrf2"/>
    <property type="match status" value="1"/>
</dbReference>
<dbReference type="Proteomes" id="UP000003973">
    <property type="component" value="Unassembled WGS sequence"/>
</dbReference>
<dbReference type="SUPFAM" id="SSF46785">
    <property type="entry name" value="Winged helix' DNA-binding domain"/>
    <property type="match status" value="1"/>
</dbReference>
<dbReference type="GO" id="GO:0005829">
    <property type="term" value="C:cytosol"/>
    <property type="evidence" value="ECO:0007669"/>
    <property type="project" value="TreeGrafter"/>
</dbReference>
<dbReference type="AlphaFoldDB" id="C3X2E8"/>
<accession>C3X2E8</accession>
<dbReference type="EMBL" id="ACDP02000026">
    <property type="protein sequence ID" value="EEO27384.1"/>
    <property type="molecule type" value="Genomic_DNA"/>
</dbReference>
<dbReference type="eggNOG" id="COG1959">
    <property type="taxonomic scope" value="Bacteria"/>
</dbReference>
<reference evidence="2" key="1">
    <citation type="submission" date="2011-10" db="EMBL/GenBank/DDBJ databases">
        <title>The Genome Sequence of Oxalobacter formigenes HOxBLS.</title>
        <authorList>
            <consortium name="The Broad Institute Genome Sequencing Platform"/>
            <person name="Earl A."/>
            <person name="Ward D."/>
            <person name="Feldgarden M."/>
            <person name="Gevers D."/>
            <person name="Allison M.J."/>
            <person name="Humphrey S."/>
            <person name="Young S.K."/>
            <person name="Zeng Q."/>
            <person name="Gargeya S."/>
            <person name="Fitzgerald M."/>
            <person name="Haas B."/>
            <person name="Abouelleil A."/>
            <person name="Alvarado L."/>
            <person name="Arachchi H.M."/>
            <person name="Berlin A."/>
            <person name="Brown A."/>
            <person name="Chapman S.B."/>
            <person name="Chen Z."/>
            <person name="Dunbar C."/>
            <person name="Freedman E."/>
            <person name="Gearin G."/>
            <person name="Goldberg J."/>
            <person name="Griggs A."/>
            <person name="Gujja S."/>
            <person name="Heiman D."/>
            <person name="Howarth C."/>
            <person name="Larson L."/>
            <person name="Lui A."/>
            <person name="MacDonald P.J.P."/>
            <person name="Montmayeur A."/>
            <person name="Murphy C."/>
            <person name="Neiman D."/>
            <person name="Pearson M."/>
            <person name="Priest M."/>
            <person name="Roberts A."/>
            <person name="Saif S."/>
            <person name="Shea T."/>
            <person name="Shenoy N."/>
            <person name="Sisk P."/>
            <person name="Stolte C."/>
            <person name="Sykes S."/>
            <person name="Wortman J."/>
            <person name="Nusbaum C."/>
            <person name="Birren B."/>
        </authorList>
    </citation>
    <scope>NUCLEOTIDE SEQUENCE [LARGE SCALE GENOMIC DNA]</scope>
    <source>
        <strain evidence="2">HOxBLS</strain>
    </source>
</reference>
<sequence>MKLSTHTRYAIRIIFELHLANSPVSIAALSEQTNISQKVVENVHAILKQNRITEAIIGARGGIRLCKPLSEISLGDMIDLFDEGVRFVVCFGNKSNDCPRQRVCETRSVWKTISGKIRQELGKVSLESILDQYRREAENEKTVVIRCPSRKGDLRF</sequence>
<evidence type="ECO:0000313" key="3">
    <source>
        <dbReference type="Proteomes" id="UP000003973"/>
    </source>
</evidence>
<dbReference type="NCBIfam" id="TIGR00738">
    <property type="entry name" value="rrf2_super"/>
    <property type="match status" value="1"/>
</dbReference>
<dbReference type="InterPro" id="IPR030489">
    <property type="entry name" value="TR_Rrf2-type_CS"/>
</dbReference>
<dbReference type="InterPro" id="IPR036390">
    <property type="entry name" value="WH_DNA-bd_sf"/>
</dbReference>
<dbReference type="InterPro" id="IPR036388">
    <property type="entry name" value="WH-like_DNA-bd_sf"/>
</dbReference>
<gene>
    <name evidence="2" type="ORF">OFAG_00537</name>
</gene>
<name>C3X2E8_9BURK</name>
<dbReference type="GO" id="GO:0003700">
    <property type="term" value="F:DNA-binding transcription factor activity"/>
    <property type="evidence" value="ECO:0007669"/>
    <property type="project" value="TreeGrafter"/>
</dbReference>
<dbReference type="PANTHER" id="PTHR33221:SF5">
    <property type="entry name" value="HTH-TYPE TRANSCRIPTIONAL REGULATOR ISCR"/>
    <property type="match status" value="1"/>
</dbReference>
<dbReference type="PROSITE" id="PS01332">
    <property type="entry name" value="HTH_RRF2_1"/>
    <property type="match status" value="1"/>
</dbReference>
<proteinExistence type="predicted"/>
<dbReference type="GO" id="GO:0003677">
    <property type="term" value="F:DNA binding"/>
    <property type="evidence" value="ECO:0007669"/>
    <property type="project" value="UniProtKB-KW"/>
</dbReference>
<dbReference type="PANTHER" id="PTHR33221">
    <property type="entry name" value="WINGED HELIX-TURN-HELIX TRANSCRIPTIONAL REGULATOR, RRF2 FAMILY"/>
    <property type="match status" value="1"/>
</dbReference>
<organism evidence="2 3">
    <name type="scientific">Oxalobacter paraformigenes</name>
    <dbReference type="NCBI Taxonomy" id="556268"/>
    <lineage>
        <taxon>Bacteria</taxon>
        <taxon>Pseudomonadati</taxon>
        <taxon>Pseudomonadota</taxon>
        <taxon>Betaproteobacteria</taxon>
        <taxon>Burkholderiales</taxon>
        <taxon>Oxalobacteraceae</taxon>
        <taxon>Oxalobacter</taxon>
    </lineage>
</organism>
<keyword evidence="3" id="KW-1185">Reference proteome</keyword>
<evidence type="ECO:0000313" key="2">
    <source>
        <dbReference type="EMBL" id="EEO27384.1"/>
    </source>
</evidence>